<dbReference type="InterPro" id="IPR000209">
    <property type="entry name" value="Peptidase_S8/S53_dom"/>
</dbReference>
<name>A0A090ZIY3_PAEMA</name>
<dbReference type="Gene3D" id="3.50.30.30">
    <property type="match status" value="1"/>
</dbReference>
<evidence type="ECO:0000256" key="1">
    <source>
        <dbReference type="ARBA" id="ARBA00011073"/>
    </source>
</evidence>
<keyword evidence="3" id="KW-0964">Secreted</keyword>
<accession>A0A090ZIY3</accession>
<dbReference type="CDD" id="cd07474">
    <property type="entry name" value="Peptidases_S8_subtilisin_Vpr-like"/>
    <property type="match status" value="1"/>
</dbReference>
<dbReference type="SUPFAM" id="SSF52743">
    <property type="entry name" value="Subtilisin-like"/>
    <property type="match status" value="1"/>
</dbReference>
<feature type="compositionally biased region" description="Gly residues" evidence="11">
    <location>
        <begin position="967"/>
        <end position="982"/>
    </location>
</feature>
<feature type="domain" description="SLH" evidence="13">
    <location>
        <begin position="1221"/>
        <end position="1279"/>
    </location>
</feature>
<evidence type="ECO:0000259" key="13">
    <source>
        <dbReference type="PROSITE" id="PS51272"/>
    </source>
</evidence>
<evidence type="ECO:0000256" key="12">
    <source>
        <dbReference type="SAM" id="SignalP"/>
    </source>
</evidence>
<evidence type="ECO:0000313" key="14">
    <source>
        <dbReference type="EMBL" id="KFN10373.1"/>
    </source>
</evidence>
<evidence type="ECO:0000256" key="6">
    <source>
        <dbReference type="ARBA" id="ARBA00022801"/>
    </source>
</evidence>
<dbReference type="EMBL" id="JMQA01000018">
    <property type="protein sequence ID" value="KFN10373.1"/>
    <property type="molecule type" value="Genomic_DNA"/>
</dbReference>
<reference evidence="14 15" key="1">
    <citation type="submission" date="2014-04" db="EMBL/GenBank/DDBJ databases">
        <authorList>
            <person name="Bishop-Lilly K.A."/>
            <person name="Broomall S.M."/>
            <person name="Chain P.S."/>
            <person name="Chertkov O."/>
            <person name="Coyne S.R."/>
            <person name="Daligault H.E."/>
            <person name="Davenport K.W."/>
            <person name="Erkkila T."/>
            <person name="Frey K.G."/>
            <person name="Gibbons H.S."/>
            <person name="Gu W."/>
            <person name="Jaissle J."/>
            <person name="Johnson S.L."/>
            <person name="Koroleva G.I."/>
            <person name="Ladner J.T."/>
            <person name="Lo C.-C."/>
            <person name="Minogue T.D."/>
            <person name="Munk C."/>
            <person name="Palacios G.F."/>
            <person name="Redden C.L."/>
            <person name="Rosenzweig C.N."/>
            <person name="Scholz M.B."/>
            <person name="Teshima H."/>
            <person name="Xu Y."/>
        </authorList>
    </citation>
    <scope>NUCLEOTIDE SEQUENCE [LARGE SCALE GENOMIC DNA]</scope>
    <source>
        <strain evidence="14 15">8244</strain>
    </source>
</reference>
<dbReference type="GO" id="GO:0006508">
    <property type="term" value="P:proteolysis"/>
    <property type="evidence" value="ECO:0007669"/>
    <property type="project" value="UniProtKB-KW"/>
</dbReference>
<feature type="domain" description="SLH" evidence="13">
    <location>
        <begin position="1348"/>
        <end position="1411"/>
    </location>
</feature>
<evidence type="ECO:0000256" key="2">
    <source>
        <dbReference type="ARBA" id="ARBA00022512"/>
    </source>
</evidence>
<dbReference type="MEROPS" id="S08.108"/>
<keyword evidence="5 12" id="KW-0732">Signal</keyword>
<dbReference type="InterPro" id="IPR036852">
    <property type="entry name" value="Peptidase_S8/S53_dom_sf"/>
</dbReference>
<sequence>MISRIRFRIWLIYLLALGLTATGAFPGTTAASGSAPLPSIGQVSTSATATASEPLISPHIDTSSKEPVRIIVQLDGQPAAAGKFAAKAGMRSLAAVTTEATVNKEQQKFLHTAADQGLDLDVNYQYDTVLNGFEITIPANEIPKLADIPGIKSIHENSTWYPVPLETAAIEEGAPFEINPIKQIGADLAWEKGLTGKGLKVGVIDTGVDYLHPDIAGAYKGGYDSFYNDNDPYEEPPIPIEDDPLGTGFEGTSHGTHVAGTIVGRAANTESDVVQKGVAYEAELYAYKVLGRSQENPSQTSGSSAQVIDGIERAVKDGMDVINLSLGSDSEKDVNSPDAVAINNAVLSGVVAVVANGNAGPGYYSMGSPATAQLAIAVGGVDTDSLHYSGTLTSKFADLSESPDSPGSASSTATSATYATYNFNVMAWETMQDDFRNILGTKPLEVVYANLGSDEDYADLDVKGKVVLVSRGAQPFAYKIANAKEHGAVAIAIFNGTADASGKNAELSDAIPDEYDGHINLPQGDSFGYIPTFDLRGQDGRAMARALTENDGLALNFTFSGEYPSEIVPGDSLYAYSSWGPNADGDLSIKPDILAPAVNIRSSYPAYGKLVEGAAYDQAYMRSSGTSMAAPHVAGLTLLLLQEHPDWTPFDVRAALANTADVLENGDGGLYKVYQQGAGRANVANAVETPALLQAVEPITILDPNFNRKNVVNYNSSASLGVVAPGSSQTDVLQLKNTSNQEVSYEASVVWHGGHDGVEAALDLTALTAAAGENATFQLTLTAASDAASGFYEGQVNLANPGLPELHLPFVVYVDKQPPANGFGIQEAKVTNSIVYPNRSTQKSTDLSFKLTAADTNFLQIRVYNVNDELLGLIGDQVTEDINDRFVPGVYTFEGIGSAYYPVDANGNLILDGQGQPVTRHLKDGIYKIWIYALQLDSNYQIAVRKDGTAIMYNNVNSFRVDNSTGSNGGGGGGNGGGGGGGGRDKGNSSVTNPAAPAAPSASLSAVAEAVIAPGHKQVNLTAKTTADGGVTAATVGDSELSAALASAGSGSPAAIVLSLPGTNVTNAKASFTAGQVKQLAALHPQSVIVFSAAGSALALPVSLLGQAPASAWLDLIIEPSESGKAAFTEHAPGATVLGTPVLFAANWVAEAGSTPLKVPAGTFIKRAFTVPGQIEPGTAGVLYEENGEVRPVASVFTAREDKTTLVTVNRPGFSMYAAVTRTIQFDDIGGSPAAEHIQALASKFIIEGTSAGKFLPNGNLTRAEFTSLLVRALGLKAHGTAARFGDVKTTDWFAEDIAAANEAGIIHGKSQNVFAPGASVTRQEMAAILARALTFTGAKLPQADSPAAAYTDAAEIADYAKDSVGALTAAGIIGGVDADGGTYFRPNVTATRETAASALYLLLSKAGLSD</sequence>
<dbReference type="PANTHER" id="PTHR43806:SF65">
    <property type="entry name" value="SERINE PROTEASE APRX"/>
    <property type="match status" value="1"/>
</dbReference>
<dbReference type="Gene3D" id="3.40.50.200">
    <property type="entry name" value="Peptidase S8/S53 domain"/>
    <property type="match status" value="2"/>
</dbReference>
<comment type="caution">
    <text evidence="14">The sequence shown here is derived from an EMBL/GenBank/DDBJ whole genome shotgun (WGS) entry which is preliminary data.</text>
</comment>
<evidence type="ECO:0000256" key="5">
    <source>
        <dbReference type="ARBA" id="ARBA00022729"/>
    </source>
</evidence>
<dbReference type="RefSeq" id="WP_051985299.1">
    <property type="nucleotide sequence ID" value="NZ_JAKOBR010000187.1"/>
</dbReference>
<keyword evidence="6 9" id="KW-0378">Hydrolase</keyword>
<dbReference type="PROSITE" id="PS51272">
    <property type="entry name" value="SLH"/>
    <property type="match status" value="3"/>
</dbReference>
<keyword evidence="7 9" id="KW-0720">Serine protease</keyword>
<dbReference type="SUPFAM" id="SSF52025">
    <property type="entry name" value="PA domain"/>
    <property type="match status" value="1"/>
</dbReference>
<keyword evidence="15" id="KW-1185">Reference proteome</keyword>
<feature type="compositionally biased region" description="Low complexity" evidence="11">
    <location>
        <begin position="989"/>
        <end position="998"/>
    </location>
</feature>
<comment type="similarity">
    <text evidence="1 9 10">Belongs to the peptidase S8 family.</text>
</comment>
<dbReference type="GO" id="GO:0004252">
    <property type="term" value="F:serine-type endopeptidase activity"/>
    <property type="evidence" value="ECO:0007669"/>
    <property type="project" value="UniProtKB-UniRule"/>
</dbReference>
<feature type="active site" description="Charge relay system" evidence="8 9">
    <location>
        <position position="627"/>
    </location>
</feature>
<dbReference type="InterPro" id="IPR034213">
    <property type="entry name" value="S8_Vpr-like"/>
</dbReference>
<organism evidence="14 15">
    <name type="scientific">Paenibacillus macerans</name>
    <name type="common">Bacillus macerans</name>
    <dbReference type="NCBI Taxonomy" id="44252"/>
    <lineage>
        <taxon>Bacteria</taxon>
        <taxon>Bacillati</taxon>
        <taxon>Bacillota</taxon>
        <taxon>Bacilli</taxon>
        <taxon>Bacillales</taxon>
        <taxon>Paenibacillaceae</taxon>
        <taxon>Paenibacillus</taxon>
    </lineage>
</organism>
<feature type="domain" description="SLH" evidence="13">
    <location>
        <begin position="1281"/>
        <end position="1344"/>
    </location>
</feature>
<dbReference type="InterPro" id="IPR001119">
    <property type="entry name" value="SLH_dom"/>
</dbReference>
<evidence type="ECO:0000313" key="15">
    <source>
        <dbReference type="Proteomes" id="UP000029278"/>
    </source>
</evidence>
<feature type="active site" description="Charge relay system" evidence="8 9">
    <location>
        <position position="254"/>
    </location>
</feature>
<dbReference type="Pfam" id="PF02225">
    <property type="entry name" value="PA"/>
    <property type="match status" value="1"/>
</dbReference>
<dbReference type="PROSITE" id="PS00138">
    <property type="entry name" value="SUBTILASE_SER"/>
    <property type="match status" value="1"/>
</dbReference>
<feature type="active site" description="Charge relay system" evidence="8 9">
    <location>
        <position position="205"/>
    </location>
</feature>
<dbReference type="Proteomes" id="UP000029278">
    <property type="component" value="Unassembled WGS sequence"/>
</dbReference>
<dbReference type="InterPro" id="IPR023828">
    <property type="entry name" value="Peptidase_S8_Ser-AS"/>
</dbReference>
<evidence type="ECO:0000256" key="8">
    <source>
        <dbReference type="PIRSR" id="PIRSR615500-1"/>
    </source>
</evidence>
<dbReference type="OrthoDB" id="9798386at2"/>
<dbReference type="PANTHER" id="PTHR43806">
    <property type="entry name" value="PEPTIDASE S8"/>
    <property type="match status" value="1"/>
</dbReference>
<dbReference type="Pfam" id="PF00395">
    <property type="entry name" value="SLH"/>
    <property type="match status" value="3"/>
</dbReference>
<keyword evidence="4 9" id="KW-0645">Protease</keyword>
<protein>
    <submittedName>
        <fullName evidence="14">Peptidase inhibitor I9 family protein</fullName>
    </submittedName>
</protein>
<dbReference type="PROSITE" id="PS51892">
    <property type="entry name" value="SUBTILASE"/>
    <property type="match status" value="1"/>
</dbReference>
<gene>
    <name evidence="14" type="ORF">DJ90_1061</name>
</gene>
<dbReference type="InterPro" id="IPR003137">
    <property type="entry name" value="PA_domain"/>
</dbReference>
<dbReference type="GeneID" id="80426596"/>
<dbReference type="PROSITE" id="PS00136">
    <property type="entry name" value="SUBTILASE_ASP"/>
    <property type="match status" value="1"/>
</dbReference>
<evidence type="ECO:0000256" key="7">
    <source>
        <dbReference type="ARBA" id="ARBA00022825"/>
    </source>
</evidence>
<feature type="signal peptide" evidence="12">
    <location>
        <begin position="1"/>
        <end position="26"/>
    </location>
</feature>
<dbReference type="HOGENOM" id="CLU_004945_0_0_9"/>
<dbReference type="Pfam" id="PF00082">
    <property type="entry name" value="Peptidase_S8"/>
    <property type="match status" value="1"/>
</dbReference>
<dbReference type="PRINTS" id="PR00723">
    <property type="entry name" value="SUBTILISIN"/>
</dbReference>
<dbReference type="STRING" id="44252.DJ90_1061"/>
<keyword evidence="2" id="KW-0134">Cell wall</keyword>
<dbReference type="InterPro" id="IPR023827">
    <property type="entry name" value="Peptidase_S8_Asp-AS"/>
</dbReference>
<dbReference type="InterPro" id="IPR050131">
    <property type="entry name" value="Peptidase_S8_subtilisin-like"/>
</dbReference>
<evidence type="ECO:0000256" key="3">
    <source>
        <dbReference type="ARBA" id="ARBA00022525"/>
    </source>
</evidence>
<dbReference type="InterPro" id="IPR046450">
    <property type="entry name" value="PA_dom_sf"/>
</dbReference>
<dbReference type="PROSITE" id="PS00137">
    <property type="entry name" value="SUBTILASE_HIS"/>
    <property type="match status" value="1"/>
</dbReference>
<dbReference type="PATRIC" id="fig|44252.3.peg.1522"/>
<evidence type="ECO:0000256" key="11">
    <source>
        <dbReference type="SAM" id="MobiDB-lite"/>
    </source>
</evidence>
<feature type="region of interest" description="Disordered" evidence="11">
    <location>
        <begin position="964"/>
        <end position="998"/>
    </location>
</feature>
<feature type="chain" id="PRO_5039054473" evidence="12">
    <location>
        <begin position="27"/>
        <end position="1411"/>
    </location>
</feature>
<dbReference type="InterPro" id="IPR015500">
    <property type="entry name" value="Peptidase_S8_subtilisin-rel"/>
</dbReference>
<proteinExistence type="inferred from homology"/>
<dbReference type="InterPro" id="IPR022398">
    <property type="entry name" value="Peptidase_S8_His-AS"/>
</dbReference>
<evidence type="ECO:0000256" key="4">
    <source>
        <dbReference type="ARBA" id="ARBA00022670"/>
    </source>
</evidence>
<evidence type="ECO:0000256" key="9">
    <source>
        <dbReference type="PROSITE-ProRule" id="PRU01240"/>
    </source>
</evidence>
<evidence type="ECO:0000256" key="10">
    <source>
        <dbReference type="RuleBase" id="RU003355"/>
    </source>
</evidence>